<feature type="compositionally biased region" description="Polar residues" evidence="1">
    <location>
        <begin position="28"/>
        <end position="43"/>
    </location>
</feature>
<sequence>MEPTLALASPTCSSWSTLSTGPRGPPISLSQGCTGSRSTPWPTSCSCKPPPASRAPSRPSAKRPGRRRRRRRKISRERVETGENYHQMGRGSPAFYTAFQVAPPHPEDCILV</sequence>
<dbReference type="AlphaFoldDB" id="A0A4Z2EJC5"/>
<proteinExistence type="predicted"/>
<dbReference type="Proteomes" id="UP000314294">
    <property type="component" value="Unassembled WGS sequence"/>
</dbReference>
<reference evidence="2 3" key="1">
    <citation type="submission" date="2019-03" db="EMBL/GenBank/DDBJ databases">
        <title>First draft genome of Liparis tanakae, snailfish: a comprehensive survey of snailfish specific genes.</title>
        <authorList>
            <person name="Kim W."/>
            <person name="Song I."/>
            <person name="Jeong J.-H."/>
            <person name="Kim D."/>
            <person name="Kim S."/>
            <person name="Ryu S."/>
            <person name="Song J.Y."/>
            <person name="Lee S.K."/>
        </authorList>
    </citation>
    <scope>NUCLEOTIDE SEQUENCE [LARGE SCALE GENOMIC DNA]</scope>
    <source>
        <tissue evidence="2">Muscle</tissue>
    </source>
</reference>
<evidence type="ECO:0000313" key="3">
    <source>
        <dbReference type="Proteomes" id="UP000314294"/>
    </source>
</evidence>
<organism evidence="2 3">
    <name type="scientific">Liparis tanakae</name>
    <name type="common">Tanaka's snailfish</name>
    <dbReference type="NCBI Taxonomy" id="230148"/>
    <lineage>
        <taxon>Eukaryota</taxon>
        <taxon>Metazoa</taxon>
        <taxon>Chordata</taxon>
        <taxon>Craniata</taxon>
        <taxon>Vertebrata</taxon>
        <taxon>Euteleostomi</taxon>
        <taxon>Actinopterygii</taxon>
        <taxon>Neopterygii</taxon>
        <taxon>Teleostei</taxon>
        <taxon>Neoteleostei</taxon>
        <taxon>Acanthomorphata</taxon>
        <taxon>Eupercaria</taxon>
        <taxon>Perciformes</taxon>
        <taxon>Cottioidei</taxon>
        <taxon>Cottales</taxon>
        <taxon>Liparidae</taxon>
        <taxon>Liparis</taxon>
    </lineage>
</organism>
<evidence type="ECO:0000256" key="1">
    <source>
        <dbReference type="SAM" id="MobiDB-lite"/>
    </source>
</evidence>
<feature type="compositionally biased region" description="Basic residues" evidence="1">
    <location>
        <begin position="60"/>
        <end position="75"/>
    </location>
</feature>
<evidence type="ECO:0000313" key="2">
    <source>
        <dbReference type="EMBL" id="TNN28442.1"/>
    </source>
</evidence>
<gene>
    <name evidence="2" type="ORF">EYF80_061410</name>
</gene>
<feature type="region of interest" description="Disordered" evidence="1">
    <location>
        <begin position="1"/>
        <end position="90"/>
    </location>
</feature>
<comment type="caution">
    <text evidence="2">The sequence shown here is derived from an EMBL/GenBank/DDBJ whole genome shotgun (WGS) entry which is preliminary data.</text>
</comment>
<dbReference type="EMBL" id="SRLO01006900">
    <property type="protein sequence ID" value="TNN28442.1"/>
    <property type="molecule type" value="Genomic_DNA"/>
</dbReference>
<protein>
    <submittedName>
        <fullName evidence="2">Uncharacterized protein</fullName>
    </submittedName>
</protein>
<name>A0A4Z2EJC5_9TELE</name>
<accession>A0A4Z2EJC5</accession>
<keyword evidence="3" id="KW-1185">Reference proteome</keyword>
<feature type="compositionally biased region" description="Polar residues" evidence="1">
    <location>
        <begin position="10"/>
        <end position="20"/>
    </location>
</feature>